<dbReference type="SUPFAM" id="SSF50494">
    <property type="entry name" value="Trypsin-like serine proteases"/>
    <property type="match status" value="1"/>
</dbReference>
<proteinExistence type="predicted"/>
<dbReference type="EMBL" id="JAJEQE010000070">
    <property type="protein sequence ID" value="MCC2150321.1"/>
    <property type="molecule type" value="Genomic_DNA"/>
</dbReference>
<evidence type="ECO:0000313" key="7">
    <source>
        <dbReference type="Proteomes" id="UP001299235"/>
    </source>
</evidence>
<evidence type="ECO:0000256" key="1">
    <source>
        <dbReference type="ARBA" id="ARBA00022670"/>
    </source>
</evidence>
<dbReference type="Pfam" id="PF13365">
    <property type="entry name" value="Trypsin_2"/>
    <property type="match status" value="1"/>
</dbReference>
<dbReference type="PANTHER" id="PTHR43343:SF3">
    <property type="entry name" value="PROTEASE DO-LIKE 8, CHLOROPLASTIC"/>
    <property type="match status" value="1"/>
</dbReference>
<accession>A0ABS8EYS0</accession>
<keyword evidence="7" id="KW-1185">Reference proteome</keyword>
<keyword evidence="1" id="KW-0645">Protease</keyword>
<feature type="compositionally biased region" description="Gly residues" evidence="3">
    <location>
        <begin position="600"/>
        <end position="611"/>
    </location>
</feature>
<dbReference type="PROSITE" id="PS50106">
    <property type="entry name" value="PDZ"/>
    <property type="match status" value="1"/>
</dbReference>
<dbReference type="SMART" id="SM00228">
    <property type="entry name" value="PDZ"/>
    <property type="match status" value="1"/>
</dbReference>
<dbReference type="PANTHER" id="PTHR43343">
    <property type="entry name" value="PEPTIDASE S12"/>
    <property type="match status" value="1"/>
</dbReference>
<dbReference type="Gene3D" id="2.30.42.10">
    <property type="match status" value="1"/>
</dbReference>
<protein>
    <submittedName>
        <fullName evidence="6">Trypsin-like peptidase domain-containing protein</fullName>
    </submittedName>
</protein>
<evidence type="ECO:0000256" key="4">
    <source>
        <dbReference type="SAM" id="Phobius"/>
    </source>
</evidence>
<evidence type="ECO:0000259" key="5">
    <source>
        <dbReference type="PROSITE" id="PS50106"/>
    </source>
</evidence>
<comment type="caution">
    <text evidence="6">The sequence shown here is derived from an EMBL/GenBank/DDBJ whole genome shotgun (WGS) entry which is preliminary data.</text>
</comment>
<feature type="compositionally biased region" description="Basic and acidic residues" evidence="3">
    <location>
        <begin position="89"/>
        <end position="98"/>
    </location>
</feature>
<feature type="domain" description="PDZ" evidence="5">
    <location>
        <begin position="446"/>
        <end position="536"/>
    </location>
</feature>
<feature type="region of interest" description="Disordered" evidence="3">
    <location>
        <begin position="555"/>
        <end position="628"/>
    </location>
</feature>
<keyword evidence="4" id="KW-1133">Transmembrane helix</keyword>
<evidence type="ECO:0000256" key="2">
    <source>
        <dbReference type="ARBA" id="ARBA00022801"/>
    </source>
</evidence>
<organism evidence="6 7">
    <name type="scientific">Hominisplanchenecus faecis</name>
    <dbReference type="NCBI Taxonomy" id="2885351"/>
    <lineage>
        <taxon>Bacteria</taxon>
        <taxon>Bacillati</taxon>
        <taxon>Bacillota</taxon>
        <taxon>Clostridia</taxon>
        <taxon>Lachnospirales</taxon>
        <taxon>Lachnospiraceae</taxon>
        <taxon>Hominisplanchenecus</taxon>
    </lineage>
</organism>
<dbReference type="RefSeq" id="WP_248836050.1">
    <property type="nucleotide sequence ID" value="NZ_JAJEQE010000070.1"/>
</dbReference>
<keyword evidence="2" id="KW-0378">Hydrolase</keyword>
<dbReference type="Pfam" id="PF13180">
    <property type="entry name" value="PDZ_2"/>
    <property type="match status" value="1"/>
</dbReference>
<dbReference type="SUPFAM" id="SSF50156">
    <property type="entry name" value="PDZ domain-like"/>
    <property type="match status" value="1"/>
</dbReference>
<gene>
    <name evidence="6" type="ORF">LKD42_13905</name>
</gene>
<dbReference type="InterPro" id="IPR001478">
    <property type="entry name" value="PDZ"/>
</dbReference>
<dbReference type="InterPro" id="IPR001940">
    <property type="entry name" value="Peptidase_S1C"/>
</dbReference>
<keyword evidence="4" id="KW-0472">Membrane</keyword>
<keyword evidence="4" id="KW-0812">Transmembrane</keyword>
<reference evidence="6 7" key="1">
    <citation type="submission" date="2021-10" db="EMBL/GenBank/DDBJ databases">
        <title>Anaerobic single-cell dispensing facilitates the cultivation of human gut bacteria.</title>
        <authorList>
            <person name="Afrizal A."/>
        </authorList>
    </citation>
    <scope>NUCLEOTIDE SEQUENCE [LARGE SCALE GENOMIC DNA]</scope>
    <source>
        <strain evidence="6 7">CLA-AA-H246</strain>
    </source>
</reference>
<feature type="compositionally biased region" description="Basic and acidic residues" evidence="3">
    <location>
        <begin position="1"/>
        <end position="16"/>
    </location>
</feature>
<evidence type="ECO:0000313" key="6">
    <source>
        <dbReference type="EMBL" id="MCC2150321.1"/>
    </source>
</evidence>
<name>A0ABS8EYS0_9FIRM</name>
<feature type="region of interest" description="Disordered" evidence="3">
    <location>
        <begin position="1"/>
        <end position="98"/>
    </location>
</feature>
<evidence type="ECO:0000256" key="3">
    <source>
        <dbReference type="SAM" id="MobiDB-lite"/>
    </source>
</evidence>
<feature type="compositionally biased region" description="Low complexity" evidence="3">
    <location>
        <begin position="43"/>
        <end position="63"/>
    </location>
</feature>
<feature type="compositionally biased region" description="Low complexity" evidence="3">
    <location>
        <begin position="557"/>
        <end position="589"/>
    </location>
</feature>
<feature type="region of interest" description="Disordered" evidence="3">
    <location>
        <begin position="183"/>
        <end position="214"/>
    </location>
</feature>
<dbReference type="InterPro" id="IPR036034">
    <property type="entry name" value="PDZ_sf"/>
</dbReference>
<feature type="compositionally biased region" description="Acidic residues" evidence="3">
    <location>
        <begin position="32"/>
        <end position="42"/>
    </location>
</feature>
<dbReference type="InterPro" id="IPR009003">
    <property type="entry name" value="Peptidase_S1_PA"/>
</dbReference>
<dbReference type="InterPro" id="IPR051201">
    <property type="entry name" value="Chloro_Bact_Ser_Proteases"/>
</dbReference>
<dbReference type="PRINTS" id="PR00834">
    <property type="entry name" value="PROTEASES2C"/>
</dbReference>
<sequence length="628" mass="67317">MYDEFDNKENEDRYDPKQPSAEDEVKTGQMYGEEDQLSETEEVQASTAEETEASAESGEQSSVYHYSYERGEQAEPTGSTQNAQQYGSSEHHAEEHINEEKKGYRQYYQNGEYHQREDGWHDGVYQNHPQQKHSLESGGKKPFGTGKKIAVAFGCAAVFGLVLGVTFGTIDSKKSVSSLVAESETISSGETEQRAELQTQAAGDADNSQSVTQSVSAAGDVSEIAENAMPSIVAITNKGVEEVQSMFFGTTQYQETESAGSGVIIAKTDKELLIATNNHVVDGAEELSVCFTVDTENTDDAVVKAQVKGTDSDHDLAVVAVSLSDISEDVKSKLKVAVMGDSDKLKIGNQVIAIGNALGYGQSLTVGYISALNREVTIDNVSNNMIQTDAAINFGNSGGALLDANGNLIGINSAKAADTGVEGMGYAIPINTASPILDELMNRTTRAKVTDSEELGFLGVDARDVSEEARQIYNLPAGAFVYSVVEGSPAEKAGIKKGDIITKLDGITISSRSELFSRMEYYKAGETIDVVVKTAQGGEYVENTFSVTLAKKSEYTSSSDGSSDSSGSQSQDQGNSQDNSQGQDNGQSQPRQYYEYDGNGSDGYSGNGGNSGSNSYDSLEDFFRQFQQ</sequence>
<dbReference type="Proteomes" id="UP001299235">
    <property type="component" value="Unassembled WGS sequence"/>
</dbReference>
<dbReference type="Gene3D" id="2.40.10.120">
    <property type="match status" value="1"/>
</dbReference>
<feature type="compositionally biased region" description="Polar residues" evidence="3">
    <location>
        <begin position="76"/>
        <end position="88"/>
    </location>
</feature>
<feature type="transmembrane region" description="Helical" evidence="4">
    <location>
        <begin position="149"/>
        <end position="170"/>
    </location>
</feature>